<evidence type="ECO:0000313" key="2">
    <source>
        <dbReference type="EMBL" id="GAG83049.1"/>
    </source>
</evidence>
<comment type="caution">
    <text evidence="2">The sequence shown here is derived from an EMBL/GenBank/DDBJ whole genome shotgun (WGS) entry which is preliminary data.</text>
</comment>
<name>X1AKS4_9ZZZZ</name>
<accession>X1AKS4</accession>
<reference evidence="2" key="1">
    <citation type="journal article" date="2014" name="Front. Microbiol.">
        <title>High frequency of phylogenetically diverse reductive dehalogenase-homologous genes in deep subseafloor sedimentary metagenomes.</title>
        <authorList>
            <person name="Kawai M."/>
            <person name="Futagami T."/>
            <person name="Toyoda A."/>
            <person name="Takaki Y."/>
            <person name="Nishi S."/>
            <person name="Hori S."/>
            <person name="Arai W."/>
            <person name="Tsubouchi T."/>
            <person name="Morono Y."/>
            <person name="Uchiyama I."/>
            <person name="Ito T."/>
            <person name="Fujiyama A."/>
            <person name="Inagaki F."/>
            <person name="Takami H."/>
        </authorList>
    </citation>
    <scope>NUCLEOTIDE SEQUENCE</scope>
    <source>
        <strain evidence="2">Expedition CK06-06</strain>
    </source>
</reference>
<keyword evidence="1" id="KW-1133">Transmembrane helix</keyword>
<sequence>MVKKAGLGVSELPSLVFWLLLLGGSIYVTGMLIDKVKNEVELVLK</sequence>
<dbReference type="AlphaFoldDB" id="X1AKS4"/>
<protein>
    <submittedName>
        <fullName evidence="2">Uncharacterized protein</fullName>
    </submittedName>
</protein>
<proteinExistence type="predicted"/>
<keyword evidence="1" id="KW-0812">Transmembrane</keyword>
<dbReference type="EMBL" id="BART01015328">
    <property type="protein sequence ID" value="GAG83049.1"/>
    <property type="molecule type" value="Genomic_DNA"/>
</dbReference>
<organism evidence="2">
    <name type="scientific">marine sediment metagenome</name>
    <dbReference type="NCBI Taxonomy" id="412755"/>
    <lineage>
        <taxon>unclassified sequences</taxon>
        <taxon>metagenomes</taxon>
        <taxon>ecological metagenomes</taxon>
    </lineage>
</organism>
<gene>
    <name evidence="2" type="ORF">S01H4_29793</name>
</gene>
<evidence type="ECO:0000256" key="1">
    <source>
        <dbReference type="SAM" id="Phobius"/>
    </source>
</evidence>
<feature type="transmembrane region" description="Helical" evidence="1">
    <location>
        <begin position="15"/>
        <end position="33"/>
    </location>
</feature>
<keyword evidence="1" id="KW-0472">Membrane</keyword>